<sequence>MHHLKKKKDMSFSDLFDSGFKKRNEDHFAAIVRIAMDDGVITVEEQAFLERLARNLDIGEGDFNLILEDYKSHPINPPTSYDRRLERLYDLARMVYVDHIKGDHEEILLRKIALGLGFHADNVKYIVDKALTLVNSGTDLDDFIDAMKKMNQ</sequence>
<name>A0A090VBB4_9FLAO</name>
<dbReference type="CDD" id="cd07177">
    <property type="entry name" value="terB_like"/>
    <property type="match status" value="1"/>
</dbReference>
<gene>
    <name evidence="2" type="ORF">JCM19274_952</name>
    <name evidence="1" type="ORF">JCM19300_3612</name>
</gene>
<evidence type="ECO:0000313" key="3">
    <source>
        <dbReference type="Proteomes" id="UP000029643"/>
    </source>
</evidence>
<dbReference type="InterPro" id="IPR029024">
    <property type="entry name" value="TerB-like"/>
</dbReference>
<comment type="caution">
    <text evidence="1">The sequence shown here is derived from an EMBL/GenBank/DDBJ whole genome shotgun (WGS) entry which is preliminary data.</text>
</comment>
<accession>A0A090VBB4</accession>
<evidence type="ECO:0008006" key="5">
    <source>
        <dbReference type="Google" id="ProtNLM"/>
    </source>
</evidence>
<dbReference type="Proteomes" id="UP000029644">
    <property type="component" value="Unassembled WGS sequence"/>
</dbReference>
<dbReference type="EMBL" id="BBNU01000003">
    <property type="protein sequence ID" value="GAL78488.1"/>
    <property type="molecule type" value="Genomic_DNA"/>
</dbReference>
<proteinExistence type="predicted"/>
<reference evidence="3 4" key="1">
    <citation type="journal article" date="2014" name="Genome Announc.">
        <title>Draft Genome Sequences of Marine Flavobacterium Algibacter lectus Strains SS8 and NR4.</title>
        <authorList>
            <person name="Takatani N."/>
            <person name="Nakanishi M."/>
            <person name="Meirelles P."/>
            <person name="Mino S."/>
            <person name="Suda W."/>
            <person name="Oshima K."/>
            <person name="Hattori M."/>
            <person name="Ohkuma M."/>
            <person name="Hosokawa M."/>
            <person name="Miyashita K."/>
            <person name="Thompson F.L."/>
            <person name="Niwa A."/>
            <person name="Sawabe T."/>
            <person name="Sawabe T."/>
        </authorList>
    </citation>
    <scope>NUCLEOTIDE SEQUENCE [LARGE SCALE GENOMIC DNA]</scope>
    <source>
        <strain evidence="2">JCM 19274</strain>
        <strain evidence="1 4">JCM 19300</strain>
        <strain evidence="3">JCM19274</strain>
    </source>
</reference>
<dbReference type="STRING" id="221126.SAMN04489722_103205"/>
<organism evidence="1 4">
    <name type="scientific">Algibacter lectus</name>
    <dbReference type="NCBI Taxonomy" id="221126"/>
    <lineage>
        <taxon>Bacteria</taxon>
        <taxon>Pseudomonadati</taxon>
        <taxon>Bacteroidota</taxon>
        <taxon>Flavobacteriia</taxon>
        <taxon>Flavobacteriales</taxon>
        <taxon>Flavobacteriaceae</taxon>
        <taxon>Algibacter</taxon>
    </lineage>
</organism>
<dbReference type="Proteomes" id="UP000029643">
    <property type="component" value="Unassembled WGS sequence"/>
</dbReference>
<evidence type="ECO:0000313" key="2">
    <source>
        <dbReference type="EMBL" id="GAL78488.1"/>
    </source>
</evidence>
<dbReference type="AlphaFoldDB" id="A0A090VBB4"/>
<evidence type="ECO:0000313" key="1">
    <source>
        <dbReference type="EMBL" id="GAL60674.1"/>
    </source>
</evidence>
<dbReference type="SUPFAM" id="SSF158682">
    <property type="entry name" value="TerB-like"/>
    <property type="match status" value="1"/>
</dbReference>
<dbReference type="Gene3D" id="1.10.3680.10">
    <property type="entry name" value="TerB-like"/>
    <property type="match status" value="1"/>
</dbReference>
<dbReference type="EMBL" id="BBNQ01000001">
    <property type="protein sequence ID" value="GAL60674.1"/>
    <property type="molecule type" value="Genomic_DNA"/>
</dbReference>
<evidence type="ECO:0000313" key="4">
    <source>
        <dbReference type="Proteomes" id="UP000029644"/>
    </source>
</evidence>
<protein>
    <recommendedName>
        <fullName evidence="5">Co-chaperone DjlA N-terminal domain-containing protein</fullName>
    </recommendedName>
</protein>